<dbReference type="EMBL" id="CM047746">
    <property type="protein sequence ID" value="KAJ0020363.1"/>
    <property type="molecule type" value="Genomic_DNA"/>
</dbReference>
<organism evidence="1 2">
    <name type="scientific">Pistacia integerrima</name>
    <dbReference type="NCBI Taxonomy" id="434235"/>
    <lineage>
        <taxon>Eukaryota</taxon>
        <taxon>Viridiplantae</taxon>
        <taxon>Streptophyta</taxon>
        <taxon>Embryophyta</taxon>
        <taxon>Tracheophyta</taxon>
        <taxon>Spermatophyta</taxon>
        <taxon>Magnoliopsida</taxon>
        <taxon>eudicotyledons</taxon>
        <taxon>Gunneridae</taxon>
        <taxon>Pentapetalae</taxon>
        <taxon>rosids</taxon>
        <taxon>malvids</taxon>
        <taxon>Sapindales</taxon>
        <taxon>Anacardiaceae</taxon>
        <taxon>Pistacia</taxon>
    </lineage>
</organism>
<evidence type="ECO:0000313" key="2">
    <source>
        <dbReference type="Proteomes" id="UP001163603"/>
    </source>
</evidence>
<accession>A0ACC0XMN6</accession>
<comment type="caution">
    <text evidence="1">The sequence shown here is derived from an EMBL/GenBank/DDBJ whole genome shotgun (WGS) entry which is preliminary data.</text>
</comment>
<dbReference type="Proteomes" id="UP001163603">
    <property type="component" value="Chromosome 11"/>
</dbReference>
<evidence type="ECO:0000313" key="1">
    <source>
        <dbReference type="EMBL" id="KAJ0020363.1"/>
    </source>
</evidence>
<sequence>MTTTQIAILGAGIFVKTQYVPRLSEISDIVSVKFIWSRSEESAKSAVEIARKHFGGVEAVWGDQGLDRIINDDSILGVAVVLAGQFQVSSLFSCFLLLVWEHLTLPLPQSITVTLKVPHSTRIISASNIAVILNNSTGKVTTHNYGNVTGSSNVAVVLCSICRYKWFA</sequence>
<gene>
    <name evidence="1" type="ORF">Pint_31232</name>
</gene>
<name>A0ACC0XMN6_9ROSI</name>
<keyword evidence="2" id="KW-1185">Reference proteome</keyword>
<protein>
    <submittedName>
        <fullName evidence="1">Uncharacterized protein</fullName>
    </submittedName>
</protein>
<proteinExistence type="predicted"/>
<reference evidence="2" key="1">
    <citation type="journal article" date="2023" name="G3 (Bethesda)">
        <title>Genome assembly and association tests identify interacting loci associated with vigor, precocity, and sex in interspecific pistachio rootstocks.</title>
        <authorList>
            <person name="Palmer W."/>
            <person name="Jacygrad E."/>
            <person name="Sagayaradj S."/>
            <person name="Cavanaugh K."/>
            <person name="Han R."/>
            <person name="Bertier L."/>
            <person name="Beede B."/>
            <person name="Kafkas S."/>
            <person name="Golino D."/>
            <person name="Preece J."/>
            <person name="Michelmore R."/>
        </authorList>
    </citation>
    <scope>NUCLEOTIDE SEQUENCE [LARGE SCALE GENOMIC DNA]</scope>
</reference>